<keyword evidence="3 5" id="KW-1133">Transmembrane helix</keyword>
<dbReference type="FunFam" id="1.10.150.240:FF:000001">
    <property type="entry name" value="Haloacid dehalogenase-like hydrolase domain"/>
    <property type="match status" value="1"/>
</dbReference>
<dbReference type="GO" id="GO:0016020">
    <property type="term" value="C:membrane"/>
    <property type="evidence" value="ECO:0007669"/>
    <property type="project" value="UniProtKB-SubCell"/>
</dbReference>
<dbReference type="Proteomes" id="UP000663868">
    <property type="component" value="Unassembled WGS sequence"/>
</dbReference>
<organism evidence="6 8">
    <name type="scientific">Adineta steineri</name>
    <dbReference type="NCBI Taxonomy" id="433720"/>
    <lineage>
        <taxon>Eukaryota</taxon>
        <taxon>Metazoa</taxon>
        <taxon>Spiralia</taxon>
        <taxon>Gnathifera</taxon>
        <taxon>Rotifera</taxon>
        <taxon>Eurotatoria</taxon>
        <taxon>Bdelloidea</taxon>
        <taxon>Adinetida</taxon>
        <taxon>Adinetidae</taxon>
        <taxon>Adineta</taxon>
    </lineage>
</organism>
<name>A0A814KS97_9BILA</name>
<dbReference type="InterPro" id="IPR003689">
    <property type="entry name" value="ZIP"/>
</dbReference>
<dbReference type="GO" id="GO:0046873">
    <property type="term" value="F:metal ion transmembrane transporter activity"/>
    <property type="evidence" value="ECO:0007669"/>
    <property type="project" value="InterPro"/>
</dbReference>
<evidence type="ECO:0000313" key="8">
    <source>
        <dbReference type="Proteomes" id="UP000663860"/>
    </source>
</evidence>
<evidence type="ECO:0000256" key="3">
    <source>
        <dbReference type="ARBA" id="ARBA00022989"/>
    </source>
</evidence>
<proteinExistence type="predicted"/>
<reference evidence="6" key="1">
    <citation type="submission" date="2021-02" db="EMBL/GenBank/DDBJ databases">
        <authorList>
            <person name="Nowell W R."/>
        </authorList>
    </citation>
    <scope>NUCLEOTIDE SEQUENCE</scope>
</reference>
<feature type="transmembrane region" description="Helical" evidence="5">
    <location>
        <begin position="251"/>
        <end position="272"/>
    </location>
</feature>
<comment type="subcellular location">
    <subcellularLocation>
        <location evidence="1">Membrane</location>
        <topology evidence="1">Multi-pass membrane protein</topology>
    </subcellularLocation>
</comment>
<feature type="transmembrane region" description="Helical" evidence="5">
    <location>
        <begin position="278"/>
        <end position="300"/>
    </location>
</feature>
<dbReference type="NCBIfam" id="TIGR01509">
    <property type="entry name" value="HAD-SF-IA-v3"/>
    <property type="match status" value="1"/>
</dbReference>
<protein>
    <submittedName>
        <fullName evidence="6">Uncharacterized protein</fullName>
    </submittedName>
</protein>
<evidence type="ECO:0000256" key="1">
    <source>
        <dbReference type="ARBA" id="ARBA00004141"/>
    </source>
</evidence>
<dbReference type="AlphaFoldDB" id="A0A814KS97"/>
<gene>
    <name evidence="6" type="ORF">IZO911_LOCUS20616</name>
    <name evidence="7" type="ORF">KXQ929_LOCUS8620</name>
</gene>
<dbReference type="Proteomes" id="UP000663860">
    <property type="component" value="Unassembled WGS sequence"/>
</dbReference>
<dbReference type="Pfam" id="PF00702">
    <property type="entry name" value="Hydrolase"/>
    <property type="match status" value="1"/>
</dbReference>
<dbReference type="Gene3D" id="1.10.150.240">
    <property type="entry name" value="Putative phosphatase, domain 2"/>
    <property type="match status" value="1"/>
</dbReference>
<dbReference type="InterPro" id="IPR036412">
    <property type="entry name" value="HAD-like_sf"/>
</dbReference>
<evidence type="ECO:0000313" key="7">
    <source>
        <dbReference type="EMBL" id="CAF3665645.1"/>
    </source>
</evidence>
<dbReference type="InterPro" id="IPR023198">
    <property type="entry name" value="PGP-like_dom2"/>
</dbReference>
<evidence type="ECO:0000256" key="5">
    <source>
        <dbReference type="SAM" id="Phobius"/>
    </source>
</evidence>
<dbReference type="Gene3D" id="3.40.50.1000">
    <property type="entry name" value="HAD superfamily/HAD-like"/>
    <property type="match status" value="1"/>
</dbReference>
<dbReference type="Pfam" id="PF02535">
    <property type="entry name" value="Zip"/>
    <property type="match status" value="1"/>
</dbReference>
<dbReference type="PANTHER" id="PTHR18901:SF38">
    <property type="entry name" value="PSEUDOURIDINE-5'-PHOSPHATASE"/>
    <property type="match status" value="1"/>
</dbReference>
<dbReference type="EMBL" id="CAJOBB010000377">
    <property type="protein sequence ID" value="CAF3665645.1"/>
    <property type="molecule type" value="Genomic_DNA"/>
</dbReference>
<feature type="transmembrane region" description="Helical" evidence="5">
    <location>
        <begin position="12"/>
        <end position="32"/>
    </location>
</feature>
<accession>A0A814KS97</accession>
<comment type="caution">
    <text evidence="6">The sequence shown here is derived from an EMBL/GenBank/DDBJ whole genome shotgun (WGS) entry which is preliminary data.</text>
</comment>
<keyword evidence="4 5" id="KW-0472">Membrane</keyword>
<keyword evidence="2 5" id="KW-0812">Transmembrane</keyword>
<feature type="transmembrane region" description="Helical" evidence="5">
    <location>
        <begin position="79"/>
        <end position="100"/>
    </location>
</feature>
<sequence>MLRDQSPFIQCLLGTGFTWLVTAAGASLVFVFRSANQKLLDYSLGFGAGVMTAASFWSLLDPAFKIAREEHYINKHLNFLLVIIGFLFGGLFVHMTDLLLPSLTSKQVFQFISNRKTDEYKRKPEQGTLTSLKMNPAIRLRVKQNRDAKIKIHEPIGDSPMEEVKEFPINHNDEQAKWRRLLLLIIAVTVHNFPEGLAVGVGFGSIPTSQNPILSFNHARNLAIGIGIQNFPEGLAISLPLRSFGIGSFRAFWYGQLSGLVEIVAGILGVFFVQIANFLLPFALSFAAGAMLFVVFNEIVPEISPQNRTKSSWWIMVDTESIYTECLQQICAPYGKNFSTETKSEMMGKSSLEAGQILIRELNLPMTDEEFLIKSNELYTQAFPSAELLPGAERLITHLVTHNIPIGIATGSSHELFTLKTSGYPDLFKLFDPVICTDANEIRLTKPEPDIFLACAEKFPNPPLSMSQCLVFEDGENGVRAALTAGMKVVLVPSLPLSTYDTWIIKHVSRTLDSLLKFDPMEFGLPPFDDN</sequence>
<evidence type="ECO:0000313" key="6">
    <source>
        <dbReference type="EMBL" id="CAF1056287.1"/>
    </source>
</evidence>
<feature type="transmembrane region" description="Helical" evidence="5">
    <location>
        <begin position="39"/>
        <end position="59"/>
    </location>
</feature>
<dbReference type="GO" id="GO:0016791">
    <property type="term" value="F:phosphatase activity"/>
    <property type="evidence" value="ECO:0007669"/>
    <property type="project" value="TreeGrafter"/>
</dbReference>
<dbReference type="SUPFAM" id="SSF56784">
    <property type="entry name" value="HAD-like"/>
    <property type="match status" value="1"/>
</dbReference>
<dbReference type="InterPro" id="IPR023214">
    <property type="entry name" value="HAD_sf"/>
</dbReference>
<dbReference type="PANTHER" id="PTHR18901">
    <property type="entry name" value="2-DEOXYGLUCOSE-6-PHOSPHATE PHOSPHATASE 2"/>
    <property type="match status" value="1"/>
</dbReference>
<dbReference type="EMBL" id="CAJNOE010000215">
    <property type="protein sequence ID" value="CAF1056287.1"/>
    <property type="molecule type" value="Genomic_DNA"/>
</dbReference>
<dbReference type="InterPro" id="IPR006439">
    <property type="entry name" value="HAD-SF_hydro_IA"/>
</dbReference>
<evidence type="ECO:0000256" key="4">
    <source>
        <dbReference type="ARBA" id="ARBA00023136"/>
    </source>
</evidence>
<evidence type="ECO:0000256" key="2">
    <source>
        <dbReference type="ARBA" id="ARBA00022692"/>
    </source>
</evidence>